<dbReference type="InterPro" id="IPR050509">
    <property type="entry name" value="CoA-transferase_III"/>
</dbReference>
<evidence type="ECO:0000256" key="1">
    <source>
        <dbReference type="ARBA" id="ARBA00008383"/>
    </source>
</evidence>
<dbReference type="PANTHER" id="PTHR48228:SF5">
    <property type="entry name" value="ALPHA-METHYLACYL-COA RACEMASE"/>
    <property type="match status" value="1"/>
</dbReference>
<name>A0AAE0QLH2_9TELE</name>
<comment type="similarity">
    <text evidence="1">Belongs to the CoA-transferase III family.</text>
</comment>
<dbReference type="EMBL" id="JAUCMX010000014">
    <property type="protein sequence ID" value="KAK3524185.1"/>
    <property type="molecule type" value="Genomic_DNA"/>
</dbReference>
<dbReference type="GO" id="GO:0008111">
    <property type="term" value="F:alpha-methylacyl-CoA racemase activity"/>
    <property type="evidence" value="ECO:0007669"/>
    <property type="project" value="TreeGrafter"/>
</dbReference>
<dbReference type="PANTHER" id="PTHR48228">
    <property type="entry name" value="SUCCINYL-COA--D-CITRAMALATE COA-TRANSFERASE"/>
    <property type="match status" value="1"/>
</dbReference>
<dbReference type="SUPFAM" id="SSF89796">
    <property type="entry name" value="CoA-transferase family III (CaiB/BaiF)"/>
    <property type="match status" value="1"/>
</dbReference>
<evidence type="ECO:0000313" key="2">
    <source>
        <dbReference type="EMBL" id="KAK3524185.1"/>
    </source>
</evidence>
<keyword evidence="3" id="KW-1185">Reference proteome</keyword>
<dbReference type="GO" id="GO:0005739">
    <property type="term" value="C:mitochondrion"/>
    <property type="evidence" value="ECO:0007669"/>
    <property type="project" value="TreeGrafter"/>
</dbReference>
<dbReference type="Pfam" id="PF02515">
    <property type="entry name" value="CoA_transf_3"/>
    <property type="match status" value="1"/>
</dbReference>
<dbReference type="Proteomes" id="UP001274896">
    <property type="component" value="Unassembled WGS sequence"/>
</dbReference>
<dbReference type="InterPro" id="IPR003673">
    <property type="entry name" value="CoA-Trfase_fam_III"/>
</dbReference>
<organism evidence="2 3">
    <name type="scientific">Hemibagrus guttatus</name>
    <dbReference type="NCBI Taxonomy" id="175788"/>
    <lineage>
        <taxon>Eukaryota</taxon>
        <taxon>Metazoa</taxon>
        <taxon>Chordata</taxon>
        <taxon>Craniata</taxon>
        <taxon>Vertebrata</taxon>
        <taxon>Euteleostomi</taxon>
        <taxon>Actinopterygii</taxon>
        <taxon>Neopterygii</taxon>
        <taxon>Teleostei</taxon>
        <taxon>Ostariophysi</taxon>
        <taxon>Siluriformes</taxon>
        <taxon>Bagridae</taxon>
        <taxon>Hemibagrus</taxon>
    </lineage>
</organism>
<dbReference type="AlphaFoldDB" id="A0AAE0QLH2"/>
<comment type="caution">
    <text evidence="2">The sequence shown here is derived from an EMBL/GenBank/DDBJ whole genome shotgun (WGS) entry which is preliminary data.</text>
</comment>
<proteinExistence type="inferred from homology"/>
<dbReference type="Gene3D" id="3.40.50.10540">
    <property type="entry name" value="Crotonobetainyl-coa:carnitine coa-transferase, domain 1"/>
    <property type="match status" value="1"/>
</dbReference>
<sequence>MALAGVRVIELAGLAPAPFCGMILSDFGARVIRVDRTKVSMAMDSQARGKQSVALNLKSPQGVAVLKKLCLQSDVVLEPFRKGVMEKLGLGPEELLMENPRLIYARLTGYGQSGSYAKAAGHDINYLAMSGT</sequence>
<dbReference type="InterPro" id="IPR023606">
    <property type="entry name" value="CoA-Trfase_III_dom_1_sf"/>
</dbReference>
<reference evidence="2" key="1">
    <citation type="submission" date="2023-06" db="EMBL/GenBank/DDBJ databases">
        <title>Male Hemibagrus guttatus genome.</title>
        <authorList>
            <person name="Bian C."/>
        </authorList>
    </citation>
    <scope>NUCLEOTIDE SEQUENCE</scope>
    <source>
        <strain evidence="2">Male_cb2023</strain>
        <tissue evidence="2">Muscle</tissue>
    </source>
</reference>
<evidence type="ECO:0000313" key="3">
    <source>
        <dbReference type="Proteomes" id="UP001274896"/>
    </source>
</evidence>
<protein>
    <recommendedName>
        <fullName evidence="4">Alpha-methylacyl-CoA racemase</fullName>
    </recommendedName>
</protein>
<evidence type="ECO:0008006" key="4">
    <source>
        <dbReference type="Google" id="ProtNLM"/>
    </source>
</evidence>
<dbReference type="GO" id="GO:0008206">
    <property type="term" value="P:bile acid metabolic process"/>
    <property type="evidence" value="ECO:0007669"/>
    <property type="project" value="TreeGrafter"/>
</dbReference>
<accession>A0AAE0QLH2</accession>
<gene>
    <name evidence="2" type="ORF">QTP70_021867</name>
</gene>